<name>A0ABT8FF92_9ACTN</name>
<evidence type="ECO:0008006" key="5">
    <source>
        <dbReference type="Google" id="ProtNLM"/>
    </source>
</evidence>
<evidence type="ECO:0000256" key="2">
    <source>
        <dbReference type="SAM" id="Phobius"/>
    </source>
</evidence>
<gene>
    <name evidence="3" type="ORF">QWY28_07820</name>
</gene>
<evidence type="ECO:0000313" key="3">
    <source>
        <dbReference type="EMBL" id="MDN4172842.1"/>
    </source>
</evidence>
<dbReference type="RefSeq" id="WP_300951771.1">
    <property type="nucleotide sequence ID" value="NZ_JAUHJQ010000002.1"/>
</dbReference>
<comment type="caution">
    <text evidence="3">The sequence shown here is derived from an EMBL/GenBank/DDBJ whole genome shotgun (WGS) entry which is preliminary data.</text>
</comment>
<sequence>MSTPPRPPPGPPPGPPAPPPYVAGPALPDPRRPRPSPWWFALGGGLLVAAVVAGVGLFVWTLSSFLETDATVPADGSPHAVTMPAEEDRVLWLHPDAPVRCTVVDTATGDAVTTAAVGGSLQKSDGSGEWVADTRFDPGSGDLEITCTGGTGGTGGEAQVGPAPSVGGFVTAIALTIAVPLLLGLAGLVVLLVTAVRWASGRPRDRRA</sequence>
<evidence type="ECO:0000313" key="4">
    <source>
        <dbReference type="Proteomes" id="UP001168620"/>
    </source>
</evidence>
<feature type="transmembrane region" description="Helical" evidence="2">
    <location>
        <begin position="38"/>
        <end position="60"/>
    </location>
</feature>
<protein>
    <recommendedName>
        <fullName evidence="5">DUF4307 domain-containing protein</fullName>
    </recommendedName>
</protein>
<feature type="transmembrane region" description="Helical" evidence="2">
    <location>
        <begin position="169"/>
        <end position="199"/>
    </location>
</feature>
<keyword evidence="2" id="KW-1133">Transmembrane helix</keyword>
<keyword evidence="2" id="KW-0472">Membrane</keyword>
<organism evidence="3 4">
    <name type="scientific">Nocardioides oceani</name>
    <dbReference type="NCBI Taxonomy" id="3058369"/>
    <lineage>
        <taxon>Bacteria</taxon>
        <taxon>Bacillati</taxon>
        <taxon>Actinomycetota</taxon>
        <taxon>Actinomycetes</taxon>
        <taxon>Propionibacteriales</taxon>
        <taxon>Nocardioidaceae</taxon>
        <taxon>Nocardioides</taxon>
    </lineage>
</organism>
<dbReference type="Proteomes" id="UP001168620">
    <property type="component" value="Unassembled WGS sequence"/>
</dbReference>
<proteinExistence type="predicted"/>
<keyword evidence="2" id="KW-0812">Transmembrane</keyword>
<evidence type="ECO:0000256" key="1">
    <source>
        <dbReference type="SAM" id="MobiDB-lite"/>
    </source>
</evidence>
<feature type="region of interest" description="Disordered" evidence="1">
    <location>
        <begin position="1"/>
        <end position="29"/>
    </location>
</feature>
<accession>A0ABT8FF92</accession>
<reference evidence="3" key="1">
    <citation type="submission" date="2023-06" db="EMBL/GenBank/DDBJ databases">
        <title>Draft genome sequence of Nocardioides sp. SOB77.</title>
        <authorList>
            <person name="Zhang G."/>
        </authorList>
    </citation>
    <scope>NUCLEOTIDE SEQUENCE</scope>
    <source>
        <strain evidence="3">SOB77</strain>
    </source>
</reference>
<feature type="compositionally biased region" description="Pro residues" evidence="1">
    <location>
        <begin position="1"/>
        <end position="22"/>
    </location>
</feature>
<keyword evidence="4" id="KW-1185">Reference proteome</keyword>
<dbReference type="EMBL" id="JAUHJQ010000002">
    <property type="protein sequence ID" value="MDN4172842.1"/>
    <property type="molecule type" value="Genomic_DNA"/>
</dbReference>